<keyword evidence="2" id="KW-1185">Reference proteome</keyword>
<dbReference type="KEGG" id="tpal:117639575"/>
<evidence type="ECO:0000256" key="1">
    <source>
        <dbReference type="SAM" id="SignalP"/>
    </source>
</evidence>
<dbReference type="Proteomes" id="UP000515158">
    <property type="component" value="Unplaced"/>
</dbReference>
<evidence type="ECO:0000313" key="2">
    <source>
        <dbReference type="Proteomes" id="UP000515158"/>
    </source>
</evidence>
<protein>
    <submittedName>
        <fullName evidence="3">Uncharacterized protein LOC117639575</fullName>
    </submittedName>
</protein>
<reference evidence="3" key="1">
    <citation type="submission" date="2025-08" db="UniProtKB">
        <authorList>
            <consortium name="RefSeq"/>
        </authorList>
    </citation>
    <scope>IDENTIFICATION</scope>
    <source>
        <tissue evidence="3">Total insect</tissue>
    </source>
</reference>
<dbReference type="OrthoDB" id="7771330at2759"/>
<dbReference type="GeneID" id="117639575"/>
<name>A0A6P8Y4D3_THRPL</name>
<proteinExistence type="predicted"/>
<gene>
    <name evidence="3" type="primary">LOC117639575</name>
</gene>
<feature type="chain" id="PRO_5027583673" evidence="1">
    <location>
        <begin position="21"/>
        <end position="297"/>
    </location>
</feature>
<feature type="signal peptide" evidence="1">
    <location>
        <begin position="1"/>
        <end position="20"/>
    </location>
</feature>
<dbReference type="AlphaFoldDB" id="A0A6P8Y4D3"/>
<evidence type="ECO:0000313" key="3">
    <source>
        <dbReference type="RefSeq" id="XP_034231280.1"/>
    </source>
</evidence>
<keyword evidence="1" id="KW-0732">Signal</keyword>
<organism evidence="3">
    <name type="scientific">Thrips palmi</name>
    <name type="common">Melon thrips</name>
    <dbReference type="NCBI Taxonomy" id="161013"/>
    <lineage>
        <taxon>Eukaryota</taxon>
        <taxon>Metazoa</taxon>
        <taxon>Ecdysozoa</taxon>
        <taxon>Arthropoda</taxon>
        <taxon>Hexapoda</taxon>
        <taxon>Insecta</taxon>
        <taxon>Pterygota</taxon>
        <taxon>Neoptera</taxon>
        <taxon>Paraneoptera</taxon>
        <taxon>Thysanoptera</taxon>
        <taxon>Terebrantia</taxon>
        <taxon>Thripoidea</taxon>
        <taxon>Thripidae</taxon>
        <taxon>Thrips</taxon>
    </lineage>
</organism>
<sequence>MARFAVVVALLAVILHVAVGLEGTTRNKLSVKFSTSADKKQKCNFIDMPRTLAAAVKKHFKRMYYRDQGLTSVWCPHSDYHMCLIYDKKGSIAGIQMTLTPKEAATASVPINLNTVPEWEASRNFTMQTYTLTVYFVSKDVIRRGGRKLSPGDSTVPEGAFILQTDSEGREINRLLMPIDQEKAVAPHFALQGCGEGQGIHYNQNRTPDTPCEEFRPYFVLYSSVTKKLVGFVFSSFGEVPSAKQDWFDLMSIYQLKKLAPRGPNCLVDWAEKYTLFTSHVYFIQRPWELTCPGTAY</sequence>
<dbReference type="InParanoid" id="A0A6P8Y4D3"/>
<dbReference type="RefSeq" id="XP_034231280.1">
    <property type="nucleotide sequence ID" value="XM_034375389.1"/>
</dbReference>
<accession>A0A6P8Y4D3</accession>